<keyword evidence="3" id="KW-0805">Transcription regulation</keyword>
<evidence type="ECO:0000256" key="2">
    <source>
        <dbReference type="ARBA" id="ARBA00023012"/>
    </source>
</evidence>
<organism evidence="11">
    <name type="scientific">Wolinella succinogenes (strain ATCC 29543 / DSM 1740 / CCUG 13145 / JCM 31913 / LMG 7466 / NCTC 11488 / FDC 602W)</name>
    <name type="common">Vibrio succinogenes</name>
    <dbReference type="NCBI Taxonomy" id="273121"/>
    <lineage>
        <taxon>Bacteria</taxon>
        <taxon>Pseudomonadati</taxon>
        <taxon>Campylobacterota</taxon>
        <taxon>Epsilonproteobacteria</taxon>
        <taxon>Campylobacterales</taxon>
        <taxon>Helicobacteraceae</taxon>
        <taxon>Wolinella</taxon>
    </lineage>
</organism>
<evidence type="ECO:0000256" key="4">
    <source>
        <dbReference type="ARBA" id="ARBA00023125"/>
    </source>
</evidence>
<feature type="domain" description="OmpR/PhoB-type" evidence="9">
    <location>
        <begin position="120"/>
        <end position="214"/>
    </location>
</feature>
<reference evidence="10 11" key="1">
    <citation type="journal article" date="2003" name="Proc. Natl. Acad. Sci. U.S.A.">
        <title>Complete genome sequence and analysis of Wolinella succinogenes.</title>
        <authorList>
            <person name="Baar C."/>
            <person name="Eppinger M."/>
            <person name="Raddatz G."/>
            <person name="Simon JM."/>
            <person name="Lanz C."/>
            <person name="Klimmek O."/>
            <person name="Nandakumar R."/>
            <person name="Gross R."/>
            <person name="Rosinus A."/>
            <person name="Keller H."/>
            <person name="Jagtap P."/>
            <person name="Linke B."/>
            <person name="Meyer F."/>
            <person name="Lederer H."/>
            <person name="Schuster S.C."/>
        </authorList>
    </citation>
    <scope>NUCLEOTIDE SEQUENCE [LARGE SCALE GENOMIC DNA]</scope>
    <source>
        <strain evidence="11">ATCC 29543 / DSM 1740 / CCUG 13145 / JCM 31913 / LMG 7466 / NCTC 11488 / FDC 602W</strain>
    </source>
</reference>
<dbReference type="PROSITE" id="PS50110">
    <property type="entry name" value="RESPONSE_REGULATORY"/>
    <property type="match status" value="1"/>
</dbReference>
<evidence type="ECO:0000256" key="5">
    <source>
        <dbReference type="ARBA" id="ARBA00023163"/>
    </source>
</evidence>
<dbReference type="CDD" id="cd00156">
    <property type="entry name" value="REC"/>
    <property type="match status" value="1"/>
</dbReference>
<protein>
    <submittedName>
        <fullName evidence="10">TWO COMPONENT RESPONSE REGULATOR</fullName>
    </submittedName>
</protein>
<dbReference type="SUPFAM" id="SSF52172">
    <property type="entry name" value="CheY-like"/>
    <property type="match status" value="1"/>
</dbReference>
<dbReference type="SUPFAM" id="SSF46894">
    <property type="entry name" value="C-terminal effector domain of the bipartite response regulators"/>
    <property type="match status" value="1"/>
</dbReference>
<keyword evidence="11" id="KW-1185">Reference proteome</keyword>
<dbReference type="CDD" id="cd00383">
    <property type="entry name" value="trans_reg_C"/>
    <property type="match status" value="1"/>
</dbReference>
<dbReference type="SMART" id="SM00862">
    <property type="entry name" value="Trans_reg_C"/>
    <property type="match status" value="1"/>
</dbReference>
<dbReference type="GO" id="GO:0005829">
    <property type="term" value="C:cytosol"/>
    <property type="evidence" value="ECO:0007669"/>
    <property type="project" value="TreeGrafter"/>
</dbReference>
<dbReference type="InterPro" id="IPR001789">
    <property type="entry name" value="Sig_transdc_resp-reg_receiver"/>
</dbReference>
<sequence length="219" mass="25650">MMKILILEDNERLSNLMAEALRDEGYKVDLYSDGEACLEVLHQGYDCFILDINVPSLDGLSVLECIRLHHRQIPTLIISANHDLEKIQSAYRLGCDDYLKKPFYIYELVQKVKRFCLVQSQGIDFGESHRFYFDCSRLFKEQEEIPLTPKEVAFLKLFARDLKRIVSYEELEEYVWEGKESNLNNIRALIKRLRKKLPEDSITMITNVGYGLGDRAKRF</sequence>
<dbReference type="AlphaFoldDB" id="Q7M9U7"/>
<feature type="domain" description="Response regulatory" evidence="8">
    <location>
        <begin position="3"/>
        <end position="116"/>
    </location>
</feature>
<dbReference type="PROSITE" id="PS51755">
    <property type="entry name" value="OMPR_PHOB"/>
    <property type="match status" value="1"/>
</dbReference>
<dbReference type="Proteomes" id="UP000000422">
    <property type="component" value="Chromosome"/>
</dbReference>
<evidence type="ECO:0000256" key="7">
    <source>
        <dbReference type="PROSITE-ProRule" id="PRU01091"/>
    </source>
</evidence>
<dbReference type="GO" id="GO:0000156">
    <property type="term" value="F:phosphorelay response regulator activity"/>
    <property type="evidence" value="ECO:0007669"/>
    <property type="project" value="TreeGrafter"/>
</dbReference>
<dbReference type="HOGENOM" id="CLU_000445_30_3_7"/>
<keyword evidence="5" id="KW-0804">Transcription</keyword>
<evidence type="ECO:0000313" key="10">
    <source>
        <dbReference type="EMBL" id="CAE09787.1"/>
    </source>
</evidence>
<keyword evidence="4 7" id="KW-0238">DNA-binding</keyword>
<dbReference type="GO" id="GO:0000976">
    <property type="term" value="F:transcription cis-regulatory region binding"/>
    <property type="evidence" value="ECO:0007669"/>
    <property type="project" value="TreeGrafter"/>
</dbReference>
<dbReference type="Gene3D" id="1.10.10.10">
    <property type="entry name" value="Winged helix-like DNA-binding domain superfamily/Winged helix DNA-binding domain"/>
    <property type="match status" value="1"/>
</dbReference>
<dbReference type="SMART" id="SM00448">
    <property type="entry name" value="REC"/>
    <property type="match status" value="1"/>
</dbReference>
<proteinExistence type="predicted"/>
<dbReference type="KEGG" id="wsu:WS0657"/>
<feature type="modified residue" description="4-aspartylphosphate" evidence="6">
    <location>
        <position position="51"/>
    </location>
</feature>
<dbReference type="InterPro" id="IPR001867">
    <property type="entry name" value="OmpR/PhoB-type_DNA-bd"/>
</dbReference>
<dbReference type="eggNOG" id="COG0745">
    <property type="taxonomic scope" value="Bacteria"/>
</dbReference>
<evidence type="ECO:0000256" key="1">
    <source>
        <dbReference type="ARBA" id="ARBA00022553"/>
    </source>
</evidence>
<accession>Q7M9U7</accession>
<dbReference type="GO" id="GO:0006355">
    <property type="term" value="P:regulation of DNA-templated transcription"/>
    <property type="evidence" value="ECO:0007669"/>
    <property type="project" value="InterPro"/>
</dbReference>
<dbReference type="RefSeq" id="WP_011138587.1">
    <property type="nucleotide sequence ID" value="NC_005090.1"/>
</dbReference>
<gene>
    <name evidence="10" type="primary">RHPR</name>
    <name evidence="10" type="ordered locus">WS0657</name>
</gene>
<dbReference type="PANTHER" id="PTHR48111">
    <property type="entry name" value="REGULATOR OF RPOS"/>
    <property type="match status" value="1"/>
</dbReference>
<evidence type="ECO:0000256" key="3">
    <source>
        <dbReference type="ARBA" id="ARBA00023015"/>
    </source>
</evidence>
<dbReference type="InterPro" id="IPR039420">
    <property type="entry name" value="WalR-like"/>
</dbReference>
<dbReference type="InterPro" id="IPR036388">
    <property type="entry name" value="WH-like_DNA-bd_sf"/>
</dbReference>
<evidence type="ECO:0000259" key="8">
    <source>
        <dbReference type="PROSITE" id="PS50110"/>
    </source>
</evidence>
<dbReference type="Gene3D" id="3.40.50.2300">
    <property type="match status" value="1"/>
</dbReference>
<dbReference type="STRING" id="273121.WS0657"/>
<keyword evidence="2" id="KW-0902">Two-component regulatory system</keyword>
<dbReference type="Pfam" id="PF00486">
    <property type="entry name" value="Trans_reg_C"/>
    <property type="match status" value="1"/>
</dbReference>
<dbReference type="InterPro" id="IPR016032">
    <property type="entry name" value="Sig_transdc_resp-reg_C-effctor"/>
</dbReference>
<evidence type="ECO:0000313" key="11">
    <source>
        <dbReference type="Proteomes" id="UP000000422"/>
    </source>
</evidence>
<dbReference type="Pfam" id="PF00072">
    <property type="entry name" value="Response_reg"/>
    <property type="match status" value="1"/>
</dbReference>
<dbReference type="InterPro" id="IPR011006">
    <property type="entry name" value="CheY-like_superfamily"/>
</dbReference>
<keyword evidence="1 6" id="KW-0597">Phosphoprotein</keyword>
<evidence type="ECO:0000256" key="6">
    <source>
        <dbReference type="PROSITE-ProRule" id="PRU00169"/>
    </source>
</evidence>
<dbReference type="GO" id="GO:0032993">
    <property type="term" value="C:protein-DNA complex"/>
    <property type="evidence" value="ECO:0007669"/>
    <property type="project" value="TreeGrafter"/>
</dbReference>
<dbReference type="PANTHER" id="PTHR48111:SF22">
    <property type="entry name" value="REGULATOR OF RPOS"/>
    <property type="match status" value="1"/>
</dbReference>
<evidence type="ECO:0000259" key="9">
    <source>
        <dbReference type="PROSITE" id="PS51755"/>
    </source>
</evidence>
<feature type="DNA-binding region" description="OmpR/PhoB-type" evidence="7">
    <location>
        <begin position="120"/>
        <end position="214"/>
    </location>
</feature>
<name>Q7M9U7_WOLSU</name>
<dbReference type="EMBL" id="BX571658">
    <property type="protein sequence ID" value="CAE09787.1"/>
    <property type="molecule type" value="Genomic_DNA"/>
</dbReference>